<keyword evidence="19" id="KW-0472">Membrane</keyword>
<comment type="cofactor">
    <cofactor evidence="2 18">
        <name>NAD(+)</name>
        <dbReference type="ChEBI" id="CHEBI:57540"/>
    </cofactor>
</comment>
<evidence type="ECO:0000256" key="8">
    <source>
        <dbReference type="ARBA" id="ARBA00017684"/>
    </source>
</evidence>
<keyword evidence="19" id="KW-1133">Transmembrane helix</keyword>
<feature type="binding site" evidence="18">
    <location>
        <position position="128"/>
    </location>
    <ligand>
        <name>NAD(+)</name>
        <dbReference type="ChEBI" id="CHEBI:57540"/>
    </ligand>
</feature>
<organism evidence="22 23">
    <name type="scientific">Helicobacter ibis</name>
    <dbReference type="NCBI Taxonomy" id="2962633"/>
    <lineage>
        <taxon>Bacteria</taxon>
        <taxon>Pseudomonadati</taxon>
        <taxon>Campylobacterota</taxon>
        <taxon>Epsilonproteobacteria</taxon>
        <taxon>Campylobacterales</taxon>
        <taxon>Helicobacteraceae</taxon>
        <taxon>Helicobacter</taxon>
    </lineage>
</organism>
<dbReference type="HAMAP" id="MF_00110">
    <property type="entry name" value="DHQ_synthase"/>
    <property type="match status" value="1"/>
</dbReference>
<evidence type="ECO:0000259" key="20">
    <source>
        <dbReference type="Pfam" id="PF01761"/>
    </source>
</evidence>
<evidence type="ECO:0000256" key="10">
    <source>
        <dbReference type="ARBA" id="ARBA00022605"/>
    </source>
</evidence>
<evidence type="ECO:0000256" key="3">
    <source>
        <dbReference type="ARBA" id="ARBA00003485"/>
    </source>
</evidence>
<evidence type="ECO:0000256" key="6">
    <source>
        <dbReference type="ARBA" id="ARBA00005412"/>
    </source>
</evidence>
<name>A0ABT4VCP4_9HELI</name>
<evidence type="ECO:0000256" key="17">
    <source>
        <dbReference type="ARBA" id="ARBA00023285"/>
    </source>
</evidence>
<accession>A0ABT4VCP4</accession>
<evidence type="ECO:0000256" key="1">
    <source>
        <dbReference type="ARBA" id="ARBA00001393"/>
    </source>
</evidence>
<keyword evidence="16 18" id="KW-0456">Lyase</keyword>
<evidence type="ECO:0000256" key="15">
    <source>
        <dbReference type="ARBA" id="ARBA00023141"/>
    </source>
</evidence>
<evidence type="ECO:0000256" key="19">
    <source>
        <dbReference type="SAM" id="Phobius"/>
    </source>
</evidence>
<evidence type="ECO:0000313" key="22">
    <source>
        <dbReference type="EMBL" id="MDA3968477.1"/>
    </source>
</evidence>
<feature type="binding site" evidence="18">
    <location>
        <position position="170"/>
    </location>
    <ligand>
        <name>Zn(2+)</name>
        <dbReference type="ChEBI" id="CHEBI:29105"/>
    </ligand>
</feature>
<keyword evidence="15 18" id="KW-0057">Aromatic amino acid biosynthesis</keyword>
<dbReference type="PIRSF" id="PIRSF001455">
    <property type="entry name" value="DHQ_synth"/>
    <property type="match status" value="1"/>
</dbReference>
<proteinExistence type="inferred from homology"/>
<comment type="pathway">
    <text evidence="5 18">Metabolic intermediate biosynthesis; chorismate biosynthesis; chorismate from D-erythrose 4-phosphate and phosphoenolpyruvate: step 2/7.</text>
</comment>
<dbReference type="InterPro" id="IPR016037">
    <property type="entry name" value="DHQ_synth_AroB"/>
</dbReference>
<evidence type="ECO:0000256" key="5">
    <source>
        <dbReference type="ARBA" id="ARBA00004661"/>
    </source>
</evidence>
<dbReference type="InterPro" id="IPR056179">
    <property type="entry name" value="DHQS_C"/>
</dbReference>
<reference evidence="22 23" key="1">
    <citation type="submission" date="2023-01" db="EMBL/GenBank/DDBJ databases">
        <title>Description of Helicobacter ibis sp. nov. isolated from faecal droppings of black-faced ibis (Theristicus melanopis).</title>
        <authorList>
            <person name="Lopez-Cantillo M."/>
            <person name="Vidal-Veuthey B."/>
            <person name="Mella A."/>
            <person name="De La Haba R."/>
            <person name="Collado L."/>
        </authorList>
    </citation>
    <scope>NUCLEOTIDE SEQUENCE [LARGE SCALE GENOMIC DNA]</scope>
    <source>
        <strain evidence="22 23">A82</strain>
    </source>
</reference>
<evidence type="ECO:0000256" key="2">
    <source>
        <dbReference type="ARBA" id="ARBA00001911"/>
    </source>
</evidence>
<keyword evidence="23" id="KW-1185">Reference proteome</keyword>
<keyword evidence="14 18" id="KW-0520">NAD</keyword>
<comment type="function">
    <text evidence="3 18">Catalyzes the conversion of 3-deoxy-D-arabino-heptulosonate 7-phosphate (DAHP) to dehydroquinate (DHQ).</text>
</comment>
<dbReference type="Gene3D" id="1.20.1090.10">
    <property type="entry name" value="Dehydroquinate synthase-like - alpha domain"/>
    <property type="match status" value="1"/>
</dbReference>
<feature type="binding site" evidence="18">
    <location>
        <begin position="155"/>
        <end position="158"/>
    </location>
    <ligand>
        <name>NAD(+)</name>
        <dbReference type="ChEBI" id="CHEBI:57540"/>
    </ligand>
</feature>
<evidence type="ECO:0000256" key="14">
    <source>
        <dbReference type="ARBA" id="ARBA00023027"/>
    </source>
</evidence>
<feature type="transmembrane region" description="Helical" evidence="19">
    <location>
        <begin position="84"/>
        <end position="105"/>
    </location>
</feature>
<comment type="cofactor">
    <cofactor evidence="18">
        <name>Co(2+)</name>
        <dbReference type="ChEBI" id="CHEBI:48828"/>
    </cofactor>
    <cofactor evidence="18">
        <name>Zn(2+)</name>
        <dbReference type="ChEBI" id="CHEBI:29105"/>
    </cofactor>
    <text evidence="18">Binds 1 divalent metal cation per subunit. Can use either Co(2+) or Zn(2+).</text>
</comment>
<dbReference type="NCBIfam" id="TIGR01357">
    <property type="entry name" value="aroB"/>
    <property type="match status" value="1"/>
</dbReference>
<keyword evidence="13 18" id="KW-0862">Zinc</keyword>
<dbReference type="Pfam" id="PF01761">
    <property type="entry name" value="DHQ_synthase"/>
    <property type="match status" value="1"/>
</dbReference>
<evidence type="ECO:0000256" key="13">
    <source>
        <dbReference type="ARBA" id="ARBA00022833"/>
    </source>
</evidence>
<dbReference type="InterPro" id="IPR030963">
    <property type="entry name" value="DHQ_synth_fam"/>
</dbReference>
<comment type="subcellular location">
    <subcellularLocation>
        <location evidence="4 18">Cytoplasm</location>
    </subcellularLocation>
</comment>
<feature type="binding site" evidence="18">
    <location>
        <begin position="91"/>
        <end position="95"/>
    </location>
    <ligand>
        <name>NAD(+)</name>
        <dbReference type="ChEBI" id="CHEBI:57540"/>
    </ligand>
</feature>
<evidence type="ECO:0000256" key="9">
    <source>
        <dbReference type="ARBA" id="ARBA00022490"/>
    </source>
</evidence>
<keyword evidence="9 18" id="KW-0963">Cytoplasm</keyword>
<dbReference type="Gene3D" id="3.40.50.1970">
    <property type="match status" value="1"/>
</dbReference>
<feature type="binding site" evidence="18">
    <location>
        <position position="243"/>
    </location>
    <ligand>
        <name>Zn(2+)</name>
        <dbReference type="ChEBI" id="CHEBI:29105"/>
    </ligand>
</feature>
<evidence type="ECO:0000256" key="7">
    <source>
        <dbReference type="ARBA" id="ARBA00013031"/>
    </source>
</evidence>
<keyword evidence="12 18" id="KW-0547">Nucleotide-binding</keyword>
<evidence type="ECO:0000313" key="23">
    <source>
        <dbReference type="Proteomes" id="UP001210261"/>
    </source>
</evidence>
<keyword evidence="11 18" id="KW-0479">Metal-binding</keyword>
<dbReference type="Proteomes" id="UP001210261">
    <property type="component" value="Unassembled WGS sequence"/>
</dbReference>
<dbReference type="SUPFAM" id="SSF56796">
    <property type="entry name" value="Dehydroquinate synthase-like"/>
    <property type="match status" value="1"/>
</dbReference>
<feature type="domain" description="3-dehydroquinate synthase N-terminal" evidence="20">
    <location>
        <begin position="53"/>
        <end position="165"/>
    </location>
</feature>
<keyword evidence="17 18" id="KW-0170">Cobalt</keyword>
<sequence length="338" mass="37982">MYRIELFDYSINFGTLPKITHDGKVLIISNPKISGLHMQKLLKNIQAREIYICTIDDGEEYKTMASVESILQSAFNHKLDRKSLFIAFGGGVIGDIVGFSAGIFMRGIPFIQIPTTLLSQVDSSIGGKVGINNNYGKNLIGLFNQPKEVFIDESFLKTLPSREFNSGFAEIIKMAVCFDKEFFLQLHKYDDKNLLDTIKMAVRIKAKIVKEDEKENGIRAALNYGHTFAHAIELETNYKKLLHGEAVSIGMVMANSLALKLNLISNEESQNIKNLLEAFNLPTTYKINNINNFKSLMLLDKKSQNNKIKFVLPKGIGSFALNDDVSDLILDEVLREFA</sequence>
<comment type="caution">
    <text evidence="22">The sequence shown here is derived from an EMBL/GenBank/DDBJ whole genome shotgun (WGS) entry which is preliminary data.</text>
</comment>
<keyword evidence="19" id="KW-0812">Transmembrane</keyword>
<gene>
    <name evidence="18 22" type="primary">aroB</name>
    <name evidence="22" type="ORF">PF021_02175</name>
</gene>
<evidence type="ECO:0000256" key="4">
    <source>
        <dbReference type="ARBA" id="ARBA00004496"/>
    </source>
</evidence>
<feature type="binding site" evidence="18">
    <location>
        <position position="137"/>
    </location>
    <ligand>
        <name>NAD(+)</name>
        <dbReference type="ChEBI" id="CHEBI:57540"/>
    </ligand>
</feature>
<dbReference type="CDD" id="cd08195">
    <property type="entry name" value="DHQS"/>
    <property type="match status" value="1"/>
</dbReference>
<evidence type="ECO:0000256" key="11">
    <source>
        <dbReference type="ARBA" id="ARBA00022723"/>
    </source>
</evidence>
<dbReference type="EC" id="4.2.3.4" evidence="7 18"/>
<feature type="binding site" evidence="18">
    <location>
        <position position="226"/>
    </location>
    <ligand>
        <name>Zn(2+)</name>
        <dbReference type="ChEBI" id="CHEBI:29105"/>
    </ligand>
</feature>
<evidence type="ECO:0000256" key="18">
    <source>
        <dbReference type="HAMAP-Rule" id="MF_00110"/>
    </source>
</evidence>
<feature type="binding site" evidence="18">
    <location>
        <begin position="57"/>
        <end position="62"/>
    </location>
    <ligand>
        <name>NAD(+)</name>
        <dbReference type="ChEBI" id="CHEBI:57540"/>
    </ligand>
</feature>
<comment type="similarity">
    <text evidence="6 18">Belongs to the sugar phosphate cyclases superfamily. Dehydroquinate synthase family.</text>
</comment>
<evidence type="ECO:0000259" key="21">
    <source>
        <dbReference type="Pfam" id="PF24621"/>
    </source>
</evidence>
<comment type="catalytic activity">
    <reaction evidence="1 18">
        <text>7-phospho-2-dehydro-3-deoxy-D-arabino-heptonate = 3-dehydroquinate + phosphate</text>
        <dbReference type="Rhea" id="RHEA:21968"/>
        <dbReference type="ChEBI" id="CHEBI:32364"/>
        <dbReference type="ChEBI" id="CHEBI:43474"/>
        <dbReference type="ChEBI" id="CHEBI:58394"/>
        <dbReference type="EC" id="4.2.3.4"/>
    </reaction>
</comment>
<dbReference type="GO" id="GO:0003856">
    <property type="term" value="F:3-dehydroquinate synthase activity"/>
    <property type="evidence" value="ECO:0007669"/>
    <property type="project" value="UniProtKB-EC"/>
</dbReference>
<keyword evidence="10 18" id="KW-0028">Amino-acid biosynthesis</keyword>
<protein>
    <recommendedName>
        <fullName evidence="8 18">3-dehydroquinate synthase</fullName>
        <shortName evidence="18">DHQS</shortName>
        <ecNumber evidence="7 18">4.2.3.4</ecNumber>
    </recommendedName>
</protein>
<dbReference type="InterPro" id="IPR030960">
    <property type="entry name" value="DHQS/DOIS_N"/>
</dbReference>
<dbReference type="InterPro" id="IPR050071">
    <property type="entry name" value="Dehydroquinate_synthase"/>
</dbReference>
<dbReference type="PANTHER" id="PTHR43622">
    <property type="entry name" value="3-DEHYDROQUINATE SYNTHASE"/>
    <property type="match status" value="1"/>
</dbReference>
<dbReference type="EMBL" id="JAQHXR010000001">
    <property type="protein sequence ID" value="MDA3968477.1"/>
    <property type="molecule type" value="Genomic_DNA"/>
</dbReference>
<feature type="binding site" evidence="18">
    <location>
        <begin position="115"/>
        <end position="116"/>
    </location>
    <ligand>
        <name>NAD(+)</name>
        <dbReference type="ChEBI" id="CHEBI:57540"/>
    </ligand>
</feature>
<dbReference type="Pfam" id="PF24621">
    <property type="entry name" value="DHQS_C"/>
    <property type="match status" value="1"/>
</dbReference>
<dbReference type="RefSeq" id="WP_271020765.1">
    <property type="nucleotide sequence ID" value="NZ_JAQHXR010000001.1"/>
</dbReference>
<feature type="domain" description="3-dehydroquinate synthase C-terminal" evidence="21">
    <location>
        <begin position="167"/>
        <end position="303"/>
    </location>
</feature>
<evidence type="ECO:0000256" key="12">
    <source>
        <dbReference type="ARBA" id="ARBA00022741"/>
    </source>
</evidence>
<dbReference type="PANTHER" id="PTHR43622:SF7">
    <property type="entry name" value="3-DEHYDROQUINATE SYNTHASE, CHLOROPLASTIC"/>
    <property type="match status" value="1"/>
</dbReference>
<evidence type="ECO:0000256" key="16">
    <source>
        <dbReference type="ARBA" id="ARBA00023239"/>
    </source>
</evidence>